<dbReference type="RefSeq" id="WP_176245189.1">
    <property type="nucleotide sequence ID" value="NZ_FWFR01000005.1"/>
</dbReference>
<keyword evidence="4 10" id="KW-0812">Transmembrane</keyword>
<dbReference type="InterPro" id="IPR036942">
    <property type="entry name" value="Beta-barrel_TonB_sf"/>
</dbReference>
<gene>
    <name evidence="14" type="primary">cirA</name>
    <name evidence="14" type="ORF">OCH7691_04166</name>
</gene>
<evidence type="ECO:0000256" key="7">
    <source>
        <dbReference type="ARBA" id="ARBA00023077"/>
    </source>
</evidence>
<reference evidence="14 15" key="1">
    <citation type="submission" date="2017-03" db="EMBL/GenBank/DDBJ databases">
        <authorList>
            <person name="Afonso C.L."/>
            <person name="Miller P.J."/>
            <person name="Scott M.A."/>
            <person name="Spackman E."/>
            <person name="Goraichik I."/>
            <person name="Dimitrov K.M."/>
            <person name="Suarez D.L."/>
            <person name="Swayne D.E."/>
        </authorList>
    </citation>
    <scope>NUCLEOTIDE SEQUENCE [LARGE SCALE GENOMIC DNA]</scope>
    <source>
        <strain evidence="14 15">CECT 7691</strain>
    </source>
</reference>
<keyword evidence="7 11" id="KW-0798">TonB box</keyword>
<keyword evidence="8 10" id="KW-0472">Membrane</keyword>
<keyword evidence="9 10" id="KW-0998">Cell outer membrane</keyword>
<evidence type="ECO:0000256" key="6">
    <source>
        <dbReference type="ARBA" id="ARBA00023065"/>
    </source>
</evidence>
<dbReference type="Pfam" id="PF07715">
    <property type="entry name" value="Plug"/>
    <property type="match status" value="1"/>
</dbReference>
<keyword evidence="2 10" id="KW-0813">Transport</keyword>
<evidence type="ECO:0000313" key="14">
    <source>
        <dbReference type="EMBL" id="SLN76682.1"/>
    </source>
</evidence>
<evidence type="ECO:0000256" key="3">
    <source>
        <dbReference type="ARBA" id="ARBA00022452"/>
    </source>
</evidence>
<comment type="similarity">
    <text evidence="10 11">Belongs to the TonB-dependent receptor family.</text>
</comment>
<dbReference type="AlphaFoldDB" id="A0A1Y5TY46"/>
<dbReference type="SUPFAM" id="SSF56935">
    <property type="entry name" value="Porins"/>
    <property type="match status" value="1"/>
</dbReference>
<dbReference type="Gene3D" id="2.170.130.10">
    <property type="entry name" value="TonB-dependent receptor, plug domain"/>
    <property type="match status" value="1"/>
</dbReference>
<dbReference type="PROSITE" id="PS52016">
    <property type="entry name" value="TONB_DEPENDENT_REC_3"/>
    <property type="match status" value="1"/>
</dbReference>
<evidence type="ECO:0000256" key="10">
    <source>
        <dbReference type="PROSITE-ProRule" id="PRU01360"/>
    </source>
</evidence>
<evidence type="ECO:0000256" key="9">
    <source>
        <dbReference type="ARBA" id="ARBA00023237"/>
    </source>
</evidence>
<dbReference type="FunCoup" id="A0A1Y5TY46">
    <property type="interactions" value="72"/>
</dbReference>
<evidence type="ECO:0000256" key="1">
    <source>
        <dbReference type="ARBA" id="ARBA00004571"/>
    </source>
</evidence>
<keyword evidence="6" id="KW-0406">Ion transport</keyword>
<dbReference type="InterPro" id="IPR012910">
    <property type="entry name" value="Plug_dom"/>
</dbReference>
<evidence type="ECO:0000259" key="12">
    <source>
        <dbReference type="Pfam" id="PF00593"/>
    </source>
</evidence>
<dbReference type="InterPro" id="IPR037066">
    <property type="entry name" value="Plug_dom_sf"/>
</dbReference>
<evidence type="ECO:0000256" key="2">
    <source>
        <dbReference type="ARBA" id="ARBA00022448"/>
    </source>
</evidence>
<dbReference type="Gene3D" id="2.40.170.20">
    <property type="entry name" value="TonB-dependent receptor, beta-barrel domain"/>
    <property type="match status" value="1"/>
</dbReference>
<keyword evidence="14" id="KW-0675">Receptor</keyword>
<sequence length="652" mass="70615">MSIRNIRILESTSASIVPGRVFLVLATLGGMAVPATAETSVEQGPEVVVSASRVPLPASESGSAVTVITADEIARKQVRLVSDVLRDVPGIAVSRSGGAGNFTQIRIRGAESNHTLVRINGVELNDPSGASEFDFGNFLASDIERIEVLRGPQSALYGSDAIGGVINIITRKGRGQTTAYLDLEAGARRTGQISAGIRGGGDRYHYSLGGTGLTTDGVSVAPESEGNSETDGYRNQTYDMRLGATPLPNLDLELFVRHVNSTVETDDQPAVAGIIRTVDDDSETRTRQWTGRAQAKYTLFDGAWEHILGADYNEDSADSLAAGAVTFESEGEKKKFDYQTNVFFETPSVAGARHTVTLLAEREHESQVTKSPFGGSDLDLTSNGYVGEYRVGLWERVFLSGSMRYDDNEIFDDATTYRVTAAYLHEETATRLHGSYGTGVKNPTLFELFGFGPTFVPNPGLSQEKSKGWDIGVEQEILDGRATIDVTYFDNRITDLIQGAGNTAINISGTSRIRGIEVAARATLLEGLTLGASYTYTDGQDANGDRLIRLARHIASGDLNYAFADGRANVNLGVRYNGEQQDFQFSNFFINRDRVTLDDYVLVNVAASYRLQEHVELYARVENLLDEDYQEVLGFSNPGIGGFVGVRFTAGF</sequence>
<evidence type="ECO:0000259" key="13">
    <source>
        <dbReference type="Pfam" id="PF07715"/>
    </source>
</evidence>
<protein>
    <submittedName>
        <fullName evidence="14">Colicin I receptor</fullName>
    </submittedName>
</protein>
<accession>A0A1Y5TY46</accession>
<evidence type="ECO:0000313" key="15">
    <source>
        <dbReference type="Proteomes" id="UP000193200"/>
    </source>
</evidence>
<name>A0A1Y5TY46_9PROT</name>
<dbReference type="InterPro" id="IPR000531">
    <property type="entry name" value="Beta-barrel_TonB"/>
</dbReference>
<evidence type="ECO:0000256" key="11">
    <source>
        <dbReference type="RuleBase" id="RU003357"/>
    </source>
</evidence>
<dbReference type="GO" id="GO:0006811">
    <property type="term" value="P:monoatomic ion transport"/>
    <property type="evidence" value="ECO:0007669"/>
    <property type="project" value="UniProtKB-KW"/>
</dbReference>
<evidence type="ECO:0000256" key="5">
    <source>
        <dbReference type="ARBA" id="ARBA00022729"/>
    </source>
</evidence>
<dbReference type="InterPro" id="IPR039426">
    <property type="entry name" value="TonB-dep_rcpt-like"/>
</dbReference>
<feature type="domain" description="TonB-dependent receptor-like beta-barrel" evidence="12">
    <location>
        <begin position="230"/>
        <end position="624"/>
    </location>
</feature>
<dbReference type="InParanoid" id="A0A1Y5TY46"/>
<proteinExistence type="inferred from homology"/>
<dbReference type="GO" id="GO:0009279">
    <property type="term" value="C:cell outer membrane"/>
    <property type="evidence" value="ECO:0007669"/>
    <property type="project" value="UniProtKB-SubCell"/>
</dbReference>
<evidence type="ECO:0000256" key="4">
    <source>
        <dbReference type="ARBA" id="ARBA00022692"/>
    </source>
</evidence>
<dbReference type="Proteomes" id="UP000193200">
    <property type="component" value="Unassembled WGS sequence"/>
</dbReference>
<dbReference type="GO" id="GO:0015889">
    <property type="term" value="P:cobalamin transport"/>
    <property type="evidence" value="ECO:0007669"/>
    <property type="project" value="TreeGrafter"/>
</dbReference>
<keyword evidence="3 10" id="KW-1134">Transmembrane beta strand</keyword>
<dbReference type="CDD" id="cd01347">
    <property type="entry name" value="ligand_gated_channel"/>
    <property type="match status" value="1"/>
</dbReference>
<keyword evidence="15" id="KW-1185">Reference proteome</keyword>
<dbReference type="PANTHER" id="PTHR30069:SF53">
    <property type="entry name" value="COLICIN I RECEPTOR-RELATED"/>
    <property type="match status" value="1"/>
</dbReference>
<dbReference type="EMBL" id="FWFR01000005">
    <property type="protein sequence ID" value="SLN76682.1"/>
    <property type="molecule type" value="Genomic_DNA"/>
</dbReference>
<evidence type="ECO:0000256" key="8">
    <source>
        <dbReference type="ARBA" id="ARBA00023136"/>
    </source>
</evidence>
<comment type="subcellular location">
    <subcellularLocation>
        <location evidence="1 10">Cell outer membrane</location>
        <topology evidence="1 10">Multi-pass membrane protein</topology>
    </subcellularLocation>
</comment>
<feature type="domain" description="TonB-dependent receptor plug" evidence="13">
    <location>
        <begin position="59"/>
        <end position="165"/>
    </location>
</feature>
<dbReference type="Pfam" id="PF00593">
    <property type="entry name" value="TonB_dep_Rec_b-barrel"/>
    <property type="match status" value="1"/>
</dbReference>
<organism evidence="14 15">
    <name type="scientific">Oceanibacterium hippocampi</name>
    <dbReference type="NCBI Taxonomy" id="745714"/>
    <lineage>
        <taxon>Bacteria</taxon>
        <taxon>Pseudomonadati</taxon>
        <taxon>Pseudomonadota</taxon>
        <taxon>Alphaproteobacteria</taxon>
        <taxon>Sneathiellales</taxon>
        <taxon>Sneathiellaceae</taxon>
        <taxon>Oceanibacterium</taxon>
    </lineage>
</organism>
<dbReference type="PANTHER" id="PTHR30069">
    <property type="entry name" value="TONB-DEPENDENT OUTER MEMBRANE RECEPTOR"/>
    <property type="match status" value="1"/>
</dbReference>
<keyword evidence="5" id="KW-0732">Signal</keyword>